<accession>A0ABT5CER7</accession>
<sequence length="82" mass="8187">MVISAATDPLRRLVIVLGCALVTACGASPDRDGDGFDASDDCNDANAEVHPDAAEICDDGIDNDCDLMVDVADAACSGGSGA</sequence>
<evidence type="ECO:0000313" key="1">
    <source>
        <dbReference type="EMBL" id="MDC0684867.1"/>
    </source>
</evidence>
<dbReference type="EMBL" id="JAQNDK010000006">
    <property type="protein sequence ID" value="MDC0684867.1"/>
    <property type="molecule type" value="Genomic_DNA"/>
</dbReference>
<name>A0ABT5CER7_9BACT</name>
<dbReference type="Pfam" id="PF11617">
    <property type="entry name" value="Cu-binding_MopE"/>
    <property type="match status" value="1"/>
</dbReference>
<gene>
    <name evidence="1" type="ORF">POL72_44535</name>
</gene>
<dbReference type="Proteomes" id="UP001217485">
    <property type="component" value="Unassembled WGS sequence"/>
</dbReference>
<reference evidence="1 2" key="1">
    <citation type="submission" date="2023-01" db="EMBL/GenBank/DDBJ databases">
        <title>Minimal conservation of predation-associated metabolite biosynthetic gene clusters underscores biosynthetic potential of Myxococcota including descriptions for ten novel species: Archangium lansinium sp. nov., Myxococcus landrumus sp. nov., Nannocystis bai.</title>
        <authorList>
            <person name="Ahearne A."/>
            <person name="Stevens C."/>
            <person name="Dowd S."/>
        </authorList>
    </citation>
    <scope>NUCLEOTIDE SEQUENCE [LARGE SCALE GENOMIC DNA]</scope>
    <source>
        <strain evidence="1 2">WIWO2</strain>
    </source>
</reference>
<dbReference type="RefSeq" id="WP_272102995.1">
    <property type="nucleotide sequence ID" value="NZ_JAQNDK010000006.1"/>
</dbReference>
<proteinExistence type="predicted"/>
<evidence type="ECO:0000313" key="2">
    <source>
        <dbReference type="Proteomes" id="UP001217485"/>
    </source>
</evidence>
<keyword evidence="2" id="KW-1185">Reference proteome</keyword>
<dbReference type="InterPro" id="IPR021655">
    <property type="entry name" value="Put_metal-bd"/>
</dbReference>
<comment type="caution">
    <text evidence="1">The sequence shown here is derived from an EMBL/GenBank/DDBJ whole genome shotgun (WGS) entry which is preliminary data.</text>
</comment>
<organism evidence="1 2">
    <name type="scientific">Sorangium atrum</name>
    <dbReference type="NCBI Taxonomy" id="2995308"/>
    <lineage>
        <taxon>Bacteria</taxon>
        <taxon>Pseudomonadati</taxon>
        <taxon>Myxococcota</taxon>
        <taxon>Polyangia</taxon>
        <taxon>Polyangiales</taxon>
        <taxon>Polyangiaceae</taxon>
        <taxon>Sorangium</taxon>
    </lineage>
</organism>
<protein>
    <submittedName>
        <fullName evidence="1">Metal-binding motif-containing protein</fullName>
    </submittedName>
</protein>